<keyword evidence="5 6" id="KW-0663">Pyridoxal phosphate</keyword>
<dbReference type="STRING" id="1387353.BSF38_00414"/>
<dbReference type="Gene3D" id="3.40.640.10">
    <property type="entry name" value="Type I PLP-dependent aspartate aminotransferase-like (Major domain)"/>
    <property type="match status" value="1"/>
</dbReference>
<keyword evidence="9" id="KW-1185">Reference proteome</keyword>
<proteinExistence type="inferred from homology"/>
<dbReference type="KEGG" id="pbor:BSF38_00414"/>
<gene>
    <name evidence="8" type="primary">aspC</name>
    <name evidence="8" type="ORF">BSF38_00414</name>
</gene>
<dbReference type="InterPro" id="IPR015422">
    <property type="entry name" value="PyrdxlP-dep_Trfase_small"/>
</dbReference>
<dbReference type="EC" id="2.6.1.1" evidence="8"/>
<dbReference type="GO" id="GO:0030170">
    <property type="term" value="F:pyridoxal phosphate binding"/>
    <property type="evidence" value="ECO:0007669"/>
    <property type="project" value="InterPro"/>
</dbReference>
<evidence type="ECO:0000256" key="1">
    <source>
        <dbReference type="ARBA" id="ARBA00001933"/>
    </source>
</evidence>
<evidence type="ECO:0000256" key="2">
    <source>
        <dbReference type="ARBA" id="ARBA00007441"/>
    </source>
</evidence>
<comment type="similarity">
    <text evidence="2">Belongs to the class-I pyridoxal-phosphate-dependent aminotransferase family.</text>
</comment>
<dbReference type="InterPro" id="IPR001917">
    <property type="entry name" value="Aminotrans_II_pyridoxalP_BS"/>
</dbReference>
<evidence type="ECO:0000256" key="5">
    <source>
        <dbReference type="ARBA" id="ARBA00022898"/>
    </source>
</evidence>
<dbReference type="Gene3D" id="3.90.1150.10">
    <property type="entry name" value="Aspartate Aminotransferase, domain 1"/>
    <property type="match status" value="1"/>
</dbReference>
<dbReference type="Proteomes" id="UP000186309">
    <property type="component" value="Chromosome"/>
</dbReference>
<evidence type="ECO:0000256" key="6">
    <source>
        <dbReference type="RuleBase" id="RU003693"/>
    </source>
</evidence>
<dbReference type="InterPro" id="IPR015424">
    <property type="entry name" value="PyrdxlP-dep_Trfase"/>
</dbReference>
<dbReference type="EMBL" id="CP019082">
    <property type="protein sequence ID" value="APW59001.1"/>
    <property type="molecule type" value="Genomic_DNA"/>
</dbReference>
<dbReference type="InterPro" id="IPR015421">
    <property type="entry name" value="PyrdxlP-dep_Trfase_major"/>
</dbReference>
<dbReference type="OrthoDB" id="231967at2"/>
<feature type="domain" description="Aminotransferase class I/classII large" evidence="7">
    <location>
        <begin position="31"/>
        <end position="389"/>
    </location>
</feature>
<evidence type="ECO:0000313" key="9">
    <source>
        <dbReference type="Proteomes" id="UP000186309"/>
    </source>
</evidence>
<comment type="similarity">
    <text evidence="6">Belongs to the class-II pyridoxal-phosphate-dependent aminotransferase family.</text>
</comment>
<protein>
    <submittedName>
        <fullName evidence="8">Aspartate aminotransferase</fullName>
        <ecNumber evidence="8">2.6.1.1</ecNumber>
    </submittedName>
</protein>
<dbReference type="GO" id="GO:0006520">
    <property type="term" value="P:amino acid metabolic process"/>
    <property type="evidence" value="ECO:0007669"/>
    <property type="project" value="InterPro"/>
</dbReference>
<dbReference type="PANTHER" id="PTHR46383">
    <property type="entry name" value="ASPARTATE AMINOTRANSFERASE"/>
    <property type="match status" value="1"/>
</dbReference>
<accession>A0A1U7CJ91</accession>
<evidence type="ECO:0000313" key="8">
    <source>
        <dbReference type="EMBL" id="APW59001.1"/>
    </source>
</evidence>
<dbReference type="Pfam" id="PF00155">
    <property type="entry name" value="Aminotran_1_2"/>
    <property type="match status" value="1"/>
</dbReference>
<evidence type="ECO:0000259" key="7">
    <source>
        <dbReference type="Pfam" id="PF00155"/>
    </source>
</evidence>
<keyword evidence="3 8" id="KW-0032">Aminotransferase</keyword>
<evidence type="ECO:0000256" key="3">
    <source>
        <dbReference type="ARBA" id="ARBA00022576"/>
    </source>
</evidence>
<dbReference type="InterPro" id="IPR004839">
    <property type="entry name" value="Aminotransferase_I/II_large"/>
</dbReference>
<dbReference type="SUPFAM" id="SSF53383">
    <property type="entry name" value="PLP-dependent transferases"/>
    <property type="match status" value="1"/>
</dbReference>
<name>A0A1U7CJ91_9BACT</name>
<reference evidence="9" key="1">
    <citation type="submission" date="2016-12" db="EMBL/GenBank/DDBJ databases">
        <title>Comparative genomics of four Isosphaeraceae planctomycetes: a common pool of plasmids and glycoside hydrolase genes.</title>
        <authorList>
            <person name="Ivanova A."/>
        </authorList>
    </citation>
    <scope>NUCLEOTIDE SEQUENCE [LARGE SCALE GENOMIC DNA]</scope>
    <source>
        <strain evidence="9">PX4</strain>
    </source>
</reference>
<dbReference type="RefSeq" id="WP_076343235.1">
    <property type="nucleotide sequence ID" value="NZ_CP019082.1"/>
</dbReference>
<dbReference type="PROSITE" id="PS00599">
    <property type="entry name" value="AA_TRANSFER_CLASS_2"/>
    <property type="match status" value="1"/>
</dbReference>
<dbReference type="GO" id="GO:0004069">
    <property type="term" value="F:L-aspartate:2-oxoglutarate aminotransferase activity"/>
    <property type="evidence" value="ECO:0007669"/>
    <property type="project" value="UniProtKB-EC"/>
</dbReference>
<keyword evidence="4 8" id="KW-0808">Transferase</keyword>
<evidence type="ECO:0000256" key="4">
    <source>
        <dbReference type="ARBA" id="ARBA00022679"/>
    </source>
</evidence>
<sequence>MIRLSKLARNLTPEIAFTVLAQARALKSRGKDVVELEIGDSPFATTPHAKEAGVRAIRDNQTGYGPSLGLPSFREAAARFVSTEFGYPATAENIVVASGAKPFEQYFAEALIDPGDGVLLFSPHFPTYIPNLERRGARAVLAPLRVEQAFRPQAEDVRKFLATDPRPRAIFLNSPHNPTGGVATHDDLAAIADVVRGTDTMVFSDEPYCHMVWSGRHASILSQPGMLDHCVAAYTFSKSYSMSGWRMGFAVAHPDVVAAIGKLINTAVSCSPPFVQEAARAALEHDAATRDEYMERFRKKVDRLCDGLEKVEGVGVVRPAGTFYVFPDVRPICNRLGIVSHGLAMYLLEGADDGFGVACLGGECFGEAGQGFLRFSCAEPDERIDQAMAFLPDALGRRDRIAKYLEANPQYVLKQPYPEA</sequence>
<comment type="cofactor">
    <cofactor evidence="1 6">
        <name>pyridoxal 5'-phosphate</name>
        <dbReference type="ChEBI" id="CHEBI:597326"/>
    </cofactor>
</comment>
<dbReference type="CDD" id="cd00609">
    <property type="entry name" value="AAT_like"/>
    <property type="match status" value="1"/>
</dbReference>
<organism evidence="8 9">
    <name type="scientific">Paludisphaera borealis</name>
    <dbReference type="NCBI Taxonomy" id="1387353"/>
    <lineage>
        <taxon>Bacteria</taxon>
        <taxon>Pseudomonadati</taxon>
        <taxon>Planctomycetota</taxon>
        <taxon>Planctomycetia</taxon>
        <taxon>Isosphaerales</taxon>
        <taxon>Isosphaeraceae</taxon>
        <taxon>Paludisphaera</taxon>
    </lineage>
</organism>
<dbReference type="AlphaFoldDB" id="A0A1U7CJ91"/>
<dbReference type="InterPro" id="IPR050596">
    <property type="entry name" value="AspAT/PAT-like"/>
</dbReference>